<keyword evidence="2" id="KW-1185">Reference proteome</keyword>
<dbReference type="Ensembl" id="ENSOSUT00000010842.1">
    <property type="protein sequence ID" value="ENSOSUP00000010474.1"/>
    <property type="gene ID" value="ENSOSUG00000007630.1"/>
</dbReference>
<reference evidence="1" key="1">
    <citation type="submission" date="2025-08" db="UniProtKB">
        <authorList>
            <consortium name="Ensembl"/>
        </authorList>
    </citation>
    <scope>IDENTIFICATION</scope>
</reference>
<protein>
    <submittedName>
        <fullName evidence="1">Uncharacterized protein</fullName>
    </submittedName>
</protein>
<accession>A0A8C8E9S4</accession>
<organism evidence="1 2">
    <name type="scientific">Otus sunia</name>
    <name type="common">Oriental scops-owl</name>
    <dbReference type="NCBI Taxonomy" id="257818"/>
    <lineage>
        <taxon>Eukaryota</taxon>
        <taxon>Metazoa</taxon>
        <taxon>Chordata</taxon>
        <taxon>Craniata</taxon>
        <taxon>Vertebrata</taxon>
        <taxon>Euteleostomi</taxon>
        <taxon>Archelosauria</taxon>
        <taxon>Archosauria</taxon>
        <taxon>Dinosauria</taxon>
        <taxon>Saurischia</taxon>
        <taxon>Theropoda</taxon>
        <taxon>Coelurosauria</taxon>
        <taxon>Aves</taxon>
        <taxon>Neognathae</taxon>
        <taxon>Neoaves</taxon>
        <taxon>Telluraves</taxon>
        <taxon>Strigiformes</taxon>
        <taxon>Strigidae</taxon>
        <taxon>Otus</taxon>
    </lineage>
</organism>
<dbReference type="Proteomes" id="UP000694552">
    <property type="component" value="Unplaced"/>
</dbReference>
<evidence type="ECO:0000313" key="2">
    <source>
        <dbReference type="Proteomes" id="UP000694552"/>
    </source>
</evidence>
<sequence length="93" mass="10253">MLLFFHIRNSCHWAGKLGMSSLGSQSCAYLHQPWCPPASGARKLLWGLGSGAAHAMVKYSQSLSPEQIKIETSALQALTFTASFFTQHLTQWV</sequence>
<proteinExistence type="predicted"/>
<dbReference type="AlphaFoldDB" id="A0A8C8E9S4"/>
<evidence type="ECO:0000313" key="1">
    <source>
        <dbReference type="Ensembl" id="ENSOSUP00000010474.1"/>
    </source>
</evidence>
<name>A0A8C8E9S4_9STRI</name>
<reference evidence="1" key="2">
    <citation type="submission" date="2025-09" db="UniProtKB">
        <authorList>
            <consortium name="Ensembl"/>
        </authorList>
    </citation>
    <scope>IDENTIFICATION</scope>
</reference>